<dbReference type="Gene3D" id="3.30.450.20">
    <property type="entry name" value="PAS domain"/>
    <property type="match status" value="2"/>
</dbReference>
<keyword evidence="7" id="KW-0288">FMN</keyword>
<keyword evidence="10" id="KW-0547">Nucleotide-binding</keyword>
<dbReference type="EC" id="2.7.13.3" evidence="2"/>
<feature type="domain" description="PAC" evidence="16">
    <location>
        <begin position="406"/>
        <end position="458"/>
    </location>
</feature>
<evidence type="ECO:0000256" key="12">
    <source>
        <dbReference type="ARBA" id="ARBA00022840"/>
    </source>
</evidence>
<dbReference type="InterPro" id="IPR000700">
    <property type="entry name" value="PAS-assoc_C"/>
</dbReference>
<dbReference type="GO" id="GO:0004673">
    <property type="term" value="F:protein histidine kinase activity"/>
    <property type="evidence" value="ECO:0007669"/>
    <property type="project" value="UniProtKB-EC"/>
</dbReference>
<evidence type="ECO:0000256" key="15">
    <source>
        <dbReference type="ARBA" id="ARBA00023170"/>
    </source>
</evidence>
<dbReference type="InterPro" id="IPR036890">
    <property type="entry name" value="HATPase_C_sf"/>
</dbReference>
<keyword evidence="18" id="KW-1185">Reference proteome</keyword>
<keyword evidence="8" id="KW-0808">Transferase</keyword>
<dbReference type="GO" id="GO:0009881">
    <property type="term" value="F:photoreceptor activity"/>
    <property type="evidence" value="ECO:0007669"/>
    <property type="project" value="UniProtKB-KW"/>
</dbReference>
<dbReference type="NCBIfam" id="TIGR00229">
    <property type="entry name" value="sensory_box"/>
    <property type="match status" value="1"/>
</dbReference>
<dbReference type="AlphaFoldDB" id="A0A7T2GIP3"/>
<evidence type="ECO:0000256" key="9">
    <source>
        <dbReference type="ARBA" id="ARBA00022737"/>
    </source>
</evidence>
<sequence>MTRTASPQVADTPGGMRERIRLFDWASTPLGPREAWPEPLRFAVNLCEHSSMPTAVYWGRELRLIYNDAWLPMAGDRHPWALGRPAREVWAEIWAEVGPQFDQVCDTGEGLSATEALIPLVRNGAVRETYWTYSLTPLIGDNDRVLGVLSQGNDVTRTVIAEKRLSYQVTLADALRESMDPGEVKSIAARMLGTALGVARSGYAEVNDDRQAFLVNGDWTRDASIQSFAGQGLPVDAFGTEARAWLDAGNILTVNDLSAQPHGGMPFAVALRKIGVASAIVVPLVRQGVMHAALYVQDIVPRLWKGSDVAIARDTAERTWDAVERARSEQSLRENEDHYRHAIELSPYAFWTALPDGGPINRMSGRWVEWTGTSGLNDDWALAMHPDDREPTFAARDESLRTSRPFDMEHRVRMRDKGYRWVRSRAYPRYGADGKPCLWYGVMEDVDARHRAEEHQSLLINELNHRVKNTLATVQAIASQTLKGDLPLPEARSRFEARLLALSRAHNLLTEQNWEGAPIWRVVADSLAHLSSEKGRFRLDGEPLWLTPRAALALALACHELSTNAVKYGALSTEQGHVDVRWRIEGDMIRIEWRERDGPPVSRPAARGFGSRLIERGLAGDLNGRAQLEFNPDGLICTIEAPLSAVLAREGERNGR</sequence>
<dbReference type="InterPro" id="IPR001610">
    <property type="entry name" value="PAC"/>
</dbReference>
<keyword evidence="11" id="KW-0418">Kinase</keyword>
<keyword evidence="9" id="KW-0677">Repeat</keyword>
<evidence type="ECO:0000256" key="11">
    <source>
        <dbReference type="ARBA" id="ARBA00022777"/>
    </source>
</evidence>
<evidence type="ECO:0000256" key="7">
    <source>
        <dbReference type="ARBA" id="ARBA00022643"/>
    </source>
</evidence>
<evidence type="ECO:0000256" key="1">
    <source>
        <dbReference type="ARBA" id="ARBA00000085"/>
    </source>
</evidence>
<keyword evidence="6" id="KW-0285">Flavoprotein</keyword>
<evidence type="ECO:0000256" key="3">
    <source>
        <dbReference type="ARBA" id="ARBA00022543"/>
    </source>
</evidence>
<evidence type="ECO:0000256" key="10">
    <source>
        <dbReference type="ARBA" id="ARBA00022741"/>
    </source>
</evidence>
<evidence type="ECO:0000256" key="4">
    <source>
        <dbReference type="ARBA" id="ARBA00022553"/>
    </source>
</evidence>
<evidence type="ECO:0000256" key="8">
    <source>
        <dbReference type="ARBA" id="ARBA00022679"/>
    </source>
</evidence>
<dbReference type="Pfam" id="PF08447">
    <property type="entry name" value="PAS_3"/>
    <property type="match status" value="1"/>
</dbReference>
<evidence type="ECO:0000313" key="18">
    <source>
        <dbReference type="Proteomes" id="UP000594873"/>
    </source>
</evidence>
<dbReference type="InterPro" id="IPR011102">
    <property type="entry name" value="Sig_transdc_His_kinase_HWE"/>
</dbReference>
<dbReference type="Gene3D" id="3.30.450.40">
    <property type="match status" value="1"/>
</dbReference>
<dbReference type="InterPro" id="IPR029016">
    <property type="entry name" value="GAF-like_dom_sf"/>
</dbReference>
<keyword evidence="12" id="KW-0067">ATP-binding</keyword>
<proteinExistence type="predicted"/>
<dbReference type="SMART" id="SM00086">
    <property type="entry name" value="PAC"/>
    <property type="match status" value="1"/>
</dbReference>
<evidence type="ECO:0000313" key="17">
    <source>
        <dbReference type="EMBL" id="QPQ54616.1"/>
    </source>
</evidence>
<keyword evidence="15" id="KW-0675">Receptor</keyword>
<dbReference type="RefSeq" id="WP_200971163.1">
    <property type="nucleotide sequence ID" value="NZ_CP065592.1"/>
</dbReference>
<dbReference type="Gene3D" id="3.30.565.10">
    <property type="entry name" value="Histidine kinase-like ATPase, C-terminal domain"/>
    <property type="match status" value="1"/>
</dbReference>
<dbReference type="GO" id="GO:0005524">
    <property type="term" value="F:ATP binding"/>
    <property type="evidence" value="ECO:0007669"/>
    <property type="project" value="UniProtKB-KW"/>
</dbReference>
<dbReference type="SMART" id="SM00911">
    <property type="entry name" value="HWE_HK"/>
    <property type="match status" value="1"/>
</dbReference>
<reference evidence="17 18" key="1">
    <citation type="submission" date="2020-11" db="EMBL/GenBank/DDBJ databases">
        <title>Genome seq and assembly of Sphingosinicella sp.</title>
        <authorList>
            <person name="Chhetri G."/>
        </authorList>
    </citation>
    <scope>NUCLEOTIDE SEQUENCE [LARGE SCALE GENOMIC DNA]</scope>
    <source>
        <strain evidence="17 18">UDD2</strain>
    </source>
</reference>
<name>A0A7T2GIP3_9SPHN</name>
<dbReference type="InterPro" id="IPR000014">
    <property type="entry name" value="PAS"/>
</dbReference>
<dbReference type="EMBL" id="CP065592">
    <property type="protein sequence ID" value="QPQ54616.1"/>
    <property type="molecule type" value="Genomic_DNA"/>
</dbReference>
<gene>
    <name evidence="17" type="ORF">IC614_09805</name>
</gene>
<dbReference type="PANTHER" id="PTHR41523:SF7">
    <property type="entry name" value="HISTIDINE KINASE"/>
    <property type="match status" value="1"/>
</dbReference>
<dbReference type="Pfam" id="PF07536">
    <property type="entry name" value="HWE_HK"/>
    <property type="match status" value="1"/>
</dbReference>
<protein>
    <recommendedName>
        <fullName evidence="2">histidine kinase</fullName>
        <ecNumber evidence="2">2.7.13.3</ecNumber>
    </recommendedName>
</protein>
<dbReference type="InterPro" id="IPR013655">
    <property type="entry name" value="PAS_fold_3"/>
</dbReference>
<dbReference type="InterPro" id="IPR003018">
    <property type="entry name" value="GAF"/>
</dbReference>
<keyword evidence="4" id="KW-0597">Phosphoprotein</keyword>
<evidence type="ECO:0000259" key="16">
    <source>
        <dbReference type="PROSITE" id="PS50113"/>
    </source>
</evidence>
<dbReference type="SUPFAM" id="SSF55785">
    <property type="entry name" value="PYP-like sensor domain (PAS domain)"/>
    <property type="match status" value="2"/>
</dbReference>
<keyword evidence="3" id="KW-0600">Photoreceptor protein</keyword>
<keyword evidence="14" id="KW-0843">Virulence</keyword>
<dbReference type="PANTHER" id="PTHR41523">
    <property type="entry name" value="TWO-COMPONENT SYSTEM SENSOR PROTEIN"/>
    <property type="match status" value="1"/>
</dbReference>
<evidence type="ECO:0000256" key="6">
    <source>
        <dbReference type="ARBA" id="ARBA00022630"/>
    </source>
</evidence>
<dbReference type="SUPFAM" id="SSF55781">
    <property type="entry name" value="GAF domain-like"/>
    <property type="match status" value="1"/>
</dbReference>
<dbReference type="Proteomes" id="UP000594873">
    <property type="component" value="Chromosome"/>
</dbReference>
<accession>A0A7T2GIP3</accession>
<comment type="catalytic activity">
    <reaction evidence="1">
        <text>ATP + protein L-histidine = ADP + protein N-phospho-L-histidine.</text>
        <dbReference type="EC" id="2.7.13.3"/>
    </reaction>
</comment>
<keyword evidence="5" id="KW-0716">Sensory transduction</keyword>
<organism evidence="17 18">
    <name type="scientific">Allosphingosinicella flava</name>
    <dbReference type="NCBI Taxonomy" id="2771430"/>
    <lineage>
        <taxon>Bacteria</taxon>
        <taxon>Pseudomonadati</taxon>
        <taxon>Pseudomonadota</taxon>
        <taxon>Alphaproteobacteria</taxon>
        <taxon>Sphingomonadales</taxon>
        <taxon>Sphingomonadaceae</taxon>
        <taxon>Allosphingosinicella</taxon>
    </lineage>
</organism>
<evidence type="ECO:0000256" key="5">
    <source>
        <dbReference type="ARBA" id="ARBA00022606"/>
    </source>
</evidence>
<dbReference type="PROSITE" id="PS50113">
    <property type="entry name" value="PAC"/>
    <property type="match status" value="1"/>
</dbReference>
<evidence type="ECO:0000256" key="13">
    <source>
        <dbReference type="ARBA" id="ARBA00022991"/>
    </source>
</evidence>
<evidence type="ECO:0000256" key="14">
    <source>
        <dbReference type="ARBA" id="ARBA00023026"/>
    </source>
</evidence>
<dbReference type="CDD" id="cd00130">
    <property type="entry name" value="PAS"/>
    <property type="match status" value="1"/>
</dbReference>
<evidence type="ECO:0000256" key="2">
    <source>
        <dbReference type="ARBA" id="ARBA00012438"/>
    </source>
</evidence>
<dbReference type="KEGG" id="sflv:IC614_09805"/>
<keyword evidence="13" id="KW-0157">Chromophore</keyword>
<dbReference type="SUPFAM" id="SSF55874">
    <property type="entry name" value="ATPase domain of HSP90 chaperone/DNA topoisomerase II/histidine kinase"/>
    <property type="match status" value="1"/>
</dbReference>
<dbReference type="SMART" id="SM00065">
    <property type="entry name" value="GAF"/>
    <property type="match status" value="1"/>
</dbReference>
<dbReference type="InterPro" id="IPR035965">
    <property type="entry name" value="PAS-like_dom_sf"/>
</dbReference>